<keyword evidence="4" id="KW-1185">Reference proteome</keyword>
<reference evidence="2 5" key="2">
    <citation type="submission" date="2020-02" db="EMBL/GenBank/DDBJ databases">
        <title>WGS of Micromonospora spp. isolated from hot spring.</title>
        <authorList>
            <person name="Thawai C."/>
        </authorList>
    </citation>
    <scope>NUCLEOTIDE SEQUENCE [LARGE SCALE GENOMIC DNA]</scope>
    <source>
        <strain evidence="2 5">TMS7</strain>
    </source>
</reference>
<proteinExistence type="predicted"/>
<dbReference type="Proteomes" id="UP000477779">
    <property type="component" value="Unassembled WGS sequence"/>
</dbReference>
<evidence type="ECO:0000313" key="4">
    <source>
        <dbReference type="Proteomes" id="UP000402241"/>
    </source>
</evidence>
<feature type="region of interest" description="Disordered" evidence="1">
    <location>
        <begin position="84"/>
        <end position="111"/>
    </location>
</feature>
<organism evidence="2 5">
    <name type="scientific">Micromonospora terminaliae</name>
    <dbReference type="NCBI Taxonomy" id="1914461"/>
    <lineage>
        <taxon>Bacteria</taxon>
        <taxon>Bacillati</taxon>
        <taxon>Actinomycetota</taxon>
        <taxon>Actinomycetes</taxon>
        <taxon>Micromonosporales</taxon>
        <taxon>Micromonosporaceae</taxon>
        <taxon>Micromonospora</taxon>
    </lineage>
</organism>
<evidence type="ECO:0000313" key="5">
    <source>
        <dbReference type="Proteomes" id="UP000477779"/>
    </source>
</evidence>
<reference evidence="3 4" key="1">
    <citation type="submission" date="2019-10" db="EMBL/GenBank/DDBJ databases">
        <title>Genome Sequence of Micromonospora terminaliae DSM 101760.</title>
        <authorList>
            <person name="Guo L."/>
        </authorList>
    </citation>
    <scope>NUCLEOTIDE SEQUENCE [LARGE SCALE GENOMIC DNA]</scope>
    <source>
        <strain evidence="3 4">DSM 101760</strain>
    </source>
</reference>
<dbReference type="Proteomes" id="UP000402241">
    <property type="component" value="Chromosome"/>
</dbReference>
<name>A0AAJ2ZEF8_9ACTN</name>
<protein>
    <submittedName>
        <fullName evidence="2">Uncharacterized protein</fullName>
    </submittedName>
</protein>
<dbReference type="EMBL" id="CP045309">
    <property type="protein sequence ID" value="QGL47226.1"/>
    <property type="molecule type" value="Genomic_DNA"/>
</dbReference>
<dbReference type="RefSeq" id="WP_154226575.1">
    <property type="nucleotide sequence ID" value="NZ_JAAHBZ010000003.1"/>
</dbReference>
<evidence type="ECO:0000256" key="1">
    <source>
        <dbReference type="SAM" id="MobiDB-lite"/>
    </source>
</evidence>
<evidence type="ECO:0000313" key="3">
    <source>
        <dbReference type="EMBL" id="QGL47226.1"/>
    </source>
</evidence>
<gene>
    <name evidence="2" type="ORF">G3561_10680</name>
    <name evidence="3" type="ORF">GCE86_09355</name>
</gene>
<accession>A0AAJ2ZEF8</accession>
<evidence type="ECO:0000313" key="2">
    <source>
        <dbReference type="EMBL" id="NES28016.1"/>
    </source>
</evidence>
<dbReference type="AlphaFoldDB" id="A0AAJ2ZEF8"/>
<dbReference type="EMBL" id="JAAHBZ010000003">
    <property type="protein sequence ID" value="NES28016.1"/>
    <property type="molecule type" value="Genomic_DNA"/>
</dbReference>
<sequence>MPINVTAEEEEDEPNRALVALEDAAKATGTWVANVAGTVTRPFRSVDLDGDGVPDEPQALTAVKGVGGAIAGVAGTVGEGVTSLFKPKKRGKPASGEPRREIEAAEASDGE</sequence>